<name>A0AAV9WAJ1_9PEZI</name>
<feature type="compositionally biased region" description="Basic and acidic residues" evidence="2">
    <location>
        <begin position="495"/>
        <end position="523"/>
    </location>
</feature>
<comment type="caution">
    <text evidence="4">The sequence shown here is derived from an EMBL/GenBank/DDBJ whole genome shotgun (WGS) entry which is preliminary data.</text>
</comment>
<dbReference type="Gene3D" id="3.40.50.800">
    <property type="entry name" value="Anticodon-binding domain"/>
    <property type="match status" value="1"/>
</dbReference>
<sequence length="868" mass="94508">MSATPPRPGSTEPISSSASSASQEPITDPNQNESVETYETSLPEESVAEPSDEASYTPNVDVNLVAETDAQSEDEQPVTTSVPKELSPVSPVPLHVPEPSKIPLLLDPALSRTIPNEEQIPSDIGSALSDPSLVGSGVIEESSNETAGDVTLLDATAAAVSSINGVHPNGEPVYQPEIIPQQTMPASMQGSIADGMSLGVDAVDTTMTGMTTIPLQLAVEPPFSIEMRNSDALPEPTSATQSINLQALLASMTGQPKAAVENANITQQIDVSANVAANGQPSVASASPPSFSPTSSLPQQPLQSLKSSHPLPVPPTQGVVSISHPTNLRHPLPENPTNVPLSDIDEGEITFSPEEERAYENFLAVERDYVAKGEWGRFPVGSRLFIGNLSADRVNKRDVYHIFAKHGKLAQISIKQAYGFVQFFDVSSCTKALRHEQGTPLRGRQMHLEISKPQRGSRSGDQINPRVSTTRRSRSPEEPMSPRNRGSSYRGQGYVDRDRESRNSRDSGTRGRDEYRPPGERRMSSPRSQYGRERDDYYGREYNRERSRSPRRYRSPSPHHRSSFDRPRLQPPQPQPQPQPQPLQAIDALIVVFDDLDTGYIKYIDSTFRERRLRTDVLHMTPRINLESHIKEQVVQGCKAVVFLTRATQQASKVSIQIFKGSSGTAGQYDEYDMIPADSAAELVRRAIGSQPQSQPQPQPQAHYNGHSQNGYPPQQAPAYHGQPHSAYVSTNQPVYPMSNPQPAPLAQAGLTGILQNLDPATLQTLLAQLQQQQQQQQPSNPYLQAAQQLQKPADLSALLGAAAGLQQQQAYGGLAAGIDFQNPALVGLLGGLPHPPRNNGPVQQQPQPNQQVQNIMNQLTGHWPPGR</sequence>
<dbReference type="AlphaFoldDB" id="A0AAV9WAJ1"/>
<dbReference type="GO" id="GO:0003723">
    <property type="term" value="F:RNA binding"/>
    <property type="evidence" value="ECO:0007669"/>
    <property type="project" value="UniProtKB-UniRule"/>
</dbReference>
<dbReference type="InterPro" id="IPR036621">
    <property type="entry name" value="Anticodon-bd_dom_sf"/>
</dbReference>
<dbReference type="InterPro" id="IPR052600">
    <property type="entry name" value="Nuc_rcpt_coact/corep"/>
</dbReference>
<feature type="compositionally biased region" description="Basic residues" evidence="2">
    <location>
        <begin position="549"/>
        <end position="561"/>
    </location>
</feature>
<feature type="region of interest" description="Disordered" evidence="2">
    <location>
        <begin position="279"/>
        <end position="312"/>
    </location>
</feature>
<keyword evidence="5" id="KW-1185">Reference proteome</keyword>
<dbReference type="SUPFAM" id="SSF52954">
    <property type="entry name" value="Class II aaRS ABD-related"/>
    <property type="match status" value="1"/>
</dbReference>
<reference evidence="4 5" key="1">
    <citation type="submission" date="2023-08" db="EMBL/GenBank/DDBJ databases">
        <authorList>
            <person name="Palmer J.M."/>
        </authorList>
    </citation>
    <scope>NUCLEOTIDE SEQUENCE [LARGE SCALE GENOMIC DNA]</scope>
    <source>
        <strain evidence="4 5">TWF481</strain>
    </source>
</reference>
<feature type="region of interest" description="Disordered" evidence="2">
    <location>
        <begin position="688"/>
        <end position="742"/>
    </location>
</feature>
<feature type="compositionally biased region" description="Polar residues" evidence="2">
    <location>
        <begin position="454"/>
        <end position="467"/>
    </location>
</feature>
<dbReference type="PANTHER" id="PTHR23295">
    <property type="entry name" value="NUCLEAR RECEPTOR COACTIVATOR 5-RELATED"/>
    <property type="match status" value="1"/>
</dbReference>
<proteinExistence type="predicted"/>
<evidence type="ECO:0000256" key="1">
    <source>
        <dbReference type="PROSITE-ProRule" id="PRU00176"/>
    </source>
</evidence>
<dbReference type="SUPFAM" id="SSF54928">
    <property type="entry name" value="RNA-binding domain, RBD"/>
    <property type="match status" value="1"/>
</dbReference>
<feature type="compositionally biased region" description="Basic and acidic residues" evidence="2">
    <location>
        <begin position="530"/>
        <end position="548"/>
    </location>
</feature>
<feature type="region of interest" description="Disordered" evidence="2">
    <location>
        <begin position="1"/>
        <end position="94"/>
    </location>
</feature>
<dbReference type="PANTHER" id="PTHR23295:SF6">
    <property type="entry name" value="NEOSIN, ISOFORM A"/>
    <property type="match status" value="1"/>
</dbReference>
<dbReference type="Gene3D" id="3.30.70.330">
    <property type="match status" value="1"/>
</dbReference>
<organism evidence="4 5">
    <name type="scientific">Arthrobotrys musiformis</name>
    <dbReference type="NCBI Taxonomy" id="47236"/>
    <lineage>
        <taxon>Eukaryota</taxon>
        <taxon>Fungi</taxon>
        <taxon>Dikarya</taxon>
        <taxon>Ascomycota</taxon>
        <taxon>Pezizomycotina</taxon>
        <taxon>Orbiliomycetes</taxon>
        <taxon>Orbiliales</taxon>
        <taxon>Orbiliaceae</taxon>
        <taxon>Arthrobotrys</taxon>
    </lineage>
</organism>
<feature type="compositionally biased region" description="Pro residues" evidence="2">
    <location>
        <begin position="569"/>
        <end position="581"/>
    </location>
</feature>
<evidence type="ECO:0000313" key="5">
    <source>
        <dbReference type="Proteomes" id="UP001370758"/>
    </source>
</evidence>
<protein>
    <recommendedName>
        <fullName evidence="3">RRM domain-containing protein</fullName>
    </recommendedName>
</protein>
<feature type="region of interest" description="Disordered" evidence="2">
    <location>
        <begin position="436"/>
        <end position="581"/>
    </location>
</feature>
<gene>
    <name evidence="4" type="ORF">TWF481_007125</name>
</gene>
<evidence type="ECO:0000313" key="4">
    <source>
        <dbReference type="EMBL" id="KAK6505207.1"/>
    </source>
</evidence>
<keyword evidence="1" id="KW-0694">RNA-binding</keyword>
<evidence type="ECO:0000256" key="2">
    <source>
        <dbReference type="SAM" id="MobiDB-lite"/>
    </source>
</evidence>
<dbReference type="Proteomes" id="UP001370758">
    <property type="component" value="Unassembled WGS sequence"/>
</dbReference>
<dbReference type="InterPro" id="IPR000504">
    <property type="entry name" value="RRM_dom"/>
</dbReference>
<feature type="domain" description="RRM" evidence="3">
    <location>
        <begin position="382"/>
        <end position="453"/>
    </location>
</feature>
<dbReference type="PROSITE" id="PS50102">
    <property type="entry name" value="RRM"/>
    <property type="match status" value="1"/>
</dbReference>
<dbReference type="InterPro" id="IPR035979">
    <property type="entry name" value="RBD_domain_sf"/>
</dbReference>
<dbReference type="SMART" id="SM00360">
    <property type="entry name" value="RRM"/>
    <property type="match status" value="1"/>
</dbReference>
<dbReference type="Pfam" id="PF00076">
    <property type="entry name" value="RRM_1"/>
    <property type="match status" value="1"/>
</dbReference>
<evidence type="ECO:0000259" key="3">
    <source>
        <dbReference type="PROSITE" id="PS50102"/>
    </source>
</evidence>
<feature type="compositionally biased region" description="Low complexity" evidence="2">
    <location>
        <begin position="280"/>
        <end position="310"/>
    </location>
</feature>
<dbReference type="InterPro" id="IPR012677">
    <property type="entry name" value="Nucleotide-bd_a/b_plait_sf"/>
</dbReference>
<feature type="compositionally biased region" description="Polar residues" evidence="2">
    <location>
        <begin position="23"/>
        <end position="40"/>
    </location>
</feature>
<accession>A0AAV9WAJ1</accession>
<dbReference type="EMBL" id="JAVHJL010000004">
    <property type="protein sequence ID" value="KAK6505207.1"/>
    <property type="molecule type" value="Genomic_DNA"/>
</dbReference>